<dbReference type="InterPro" id="IPR036737">
    <property type="entry name" value="OmpA-like_sf"/>
</dbReference>
<comment type="caution">
    <text evidence="13">The sequence shown here is derived from an EMBL/GenBank/DDBJ whole genome shotgun (WGS) entry which is preliminary data.</text>
</comment>
<dbReference type="PRINTS" id="PR01021">
    <property type="entry name" value="OMPADOMAIN"/>
</dbReference>
<dbReference type="GO" id="GO:0006811">
    <property type="term" value="P:monoatomic ion transport"/>
    <property type="evidence" value="ECO:0007669"/>
    <property type="project" value="UniProtKB-KW"/>
</dbReference>
<dbReference type="PROSITE" id="PS51123">
    <property type="entry name" value="OMPA_2"/>
    <property type="match status" value="1"/>
</dbReference>
<evidence type="ECO:0000256" key="8">
    <source>
        <dbReference type="ARBA" id="ARBA00023136"/>
    </source>
</evidence>
<feature type="chain" id="PRO_5039109716" evidence="11">
    <location>
        <begin position="24"/>
        <end position="368"/>
    </location>
</feature>
<accession>A0A9E5MPH3</accession>
<feature type="signal peptide" evidence="11">
    <location>
        <begin position="1"/>
        <end position="23"/>
    </location>
</feature>
<evidence type="ECO:0000256" key="1">
    <source>
        <dbReference type="ARBA" id="ARBA00004571"/>
    </source>
</evidence>
<evidence type="ECO:0000313" key="13">
    <source>
        <dbReference type="EMBL" id="NHO67990.1"/>
    </source>
</evidence>
<name>A0A9E5MPH3_9GAMM</name>
<dbReference type="Gene3D" id="3.30.1330.60">
    <property type="entry name" value="OmpA-like domain"/>
    <property type="match status" value="1"/>
</dbReference>
<comment type="subcellular location">
    <subcellularLocation>
        <location evidence="1">Cell outer membrane</location>
        <topology evidence="1">Multi-pass membrane protein</topology>
    </subcellularLocation>
</comment>
<dbReference type="GO" id="GO:0046930">
    <property type="term" value="C:pore complex"/>
    <property type="evidence" value="ECO:0007669"/>
    <property type="project" value="UniProtKB-KW"/>
</dbReference>
<dbReference type="Pfam" id="PF00691">
    <property type="entry name" value="OmpA"/>
    <property type="match status" value="1"/>
</dbReference>
<keyword evidence="5 11" id="KW-0732">Signal</keyword>
<evidence type="ECO:0000256" key="3">
    <source>
        <dbReference type="ARBA" id="ARBA00022452"/>
    </source>
</evidence>
<evidence type="ECO:0000256" key="9">
    <source>
        <dbReference type="ARBA" id="ARBA00023237"/>
    </source>
</evidence>
<dbReference type="SUPFAM" id="SSF56925">
    <property type="entry name" value="OMPA-like"/>
    <property type="match status" value="1"/>
</dbReference>
<evidence type="ECO:0000313" key="14">
    <source>
        <dbReference type="Proteomes" id="UP000787472"/>
    </source>
</evidence>
<dbReference type="GO" id="GO:0005509">
    <property type="term" value="F:calcium ion binding"/>
    <property type="evidence" value="ECO:0007669"/>
    <property type="project" value="InterPro"/>
</dbReference>
<dbReference type="InterPro" id="IPR050330">
    <property type="entry name" value="Bact_OuterMem_StrucFunc"/>
</dbReference>
<dbReference type="Proteomes" id="UP000787472">
    <property type="component" value="Unassembled WGS sequence"/>
</dbReference>
<dbReference type="Gene3D" id="2.40.160.20">
    <property type="match status" value="1"/>
</dbReference>
<protein>
    <submittedName>
        <fullName evidence="13">OmpA family protein</fullName>
    </submittedName>
</protein>
<evidence type="ECO:0000256" key="10">
    <source>
        <dbReference type="PROSITE-ProRule" id="PRU00473"/>
    </source>
</evidence>
<gene>
    <name evidence="13" type="ORF">G8770_20780</name>
</gene>
<keyword evidence="3" id="KW-1134">Transmembrane beta strand</keyword>
<dbReference type="InterPro" id="IPR028974">
    <property type="entry name" value="TSP_type-3_rpt"/>
</dbReference>
<dbReference type="PANTHER" id="PTHR30329:SF21">
    <property type="entry name" value="LIPOPROTEIN YIAD-RELATED"/>
    <property type="match status" value="1"/>
</dbReference>
<feature type="domain" description="OmpA-like" evidence="12">
    <location>
        <begin position="245"/>
        <end position="362"/>
    </location>
</feature>
<keyword evidence="2" id="KW-0813">Transport</keyword>
<proteinExistence type="predicted"/>
<keyword evidence="7" id="KW-0626">Porin</keyword>
<evidence type="ECO:0000256" key="6">
    <source>
        <dbReference type="ARBA" id="ARBA00023065"/>
    </source>
</evidence>
<keyword evidence="9" id="KW-0998">Cell outer membrane</keyword>
<dbReference type="SUPFAM" id="SSF103647">
    <property type="entry name" value="TSP type-3 repeat"/>
    <property type="match status" value="1"/>
</dbReference>
<dbReference type="PRINTS" id="PR01023">
    <property type="entry name" value="NAFLGMOTY"/>
</dbReference>
<keyword evidence="4" id="KW-0812">Transmembrane</keyword>
<dbReference type="SUPFAM" id="SSF103088">
    <property type="entry name" value="OmpA-like"/>
    <property type="match status" value="1"/>
</dbReference>
<evidence type="ECO:0000256" key="4">
    <source>
        <dbReference type="ARBA" id="ARBA00022692"/>
    </source>
</evidence>
<dbReference type="GO" id="GO:0007155">
    <property type="term" value="P:cell adhesion"/>
    <property type="evidence" value="ECO:0007669"/>
    <property type="project" value="InterPro"/>
</dbReference>
<keyword evidence="6" id="KW-0406">Ion transport</keyword>
<dbReference type="InterPro" id="IPR027385">
    <property type="entry name" value="Beta-barrel_OMP"/>
</dbReference>
<dbReference type="GO" id="GO:0015288">
    <property type="term" value="F:porin activity"/>
    <property type="evidence" value="ECO:0007669"/>
    <property type="project" value="UniProtKB-KW"/>
</dbReference>
<dbReference type="InterPro" id="IPR011250">
    <property type="entry name" value="OMP/PagP_B-barrel"/>
</dbReference>
<dbReference type="Pfam" id="PF02412">
    <property type="entry name" value="TSP_3"/>
    <property type="match status" value="2"/>
</dbReference>
<evidence type="ECO:0000256" key="7">
    <source>
        <dbReference type="ARBA" id="ARBA00023114"/>
    </source>
</evidence>
<evidence type="ECO:0000256" key="5">
    <source>
        <dbReference type="ARBA" id="ARBA00022729"/>
    </source>
</evidence>
<dbReference type="InterPro" id="IPR006664">
    <property type="entry name" value="OMP_bac"/>
</dbReference>
<dbReference type="EMBL" id="JAAONZ010000022">
    <property type="protein sequence ID" value="NHO67990.1"/>
    <property type="molecule type" value="Genomic_DNA"/>
</dbReference>
<evidence type="ECO:0000256" key="11">
    <source>
        <dbReference type="SAM" id="SignalP"/>
    </source>
</evidence>
<dbReference type="PANTHER" id="PTHR30329">
    <property type="entry name" value="STATOR ELEMENT OF FLAGELLAR MOTOR COMPLEX"/>
    <property type="match status" value="1"/>
</dbReference>
<dbReference type="CDD" id="cd07185">
    <property type="entry name" value="OmpA_C-like"/>
    <property type="match status" value="1"/>
</dbReference>
<dbReference type="GO" id="GO:0009279">
    <property type="term" value="C:cell outer membrane"/>
    <property type="evidence" value="ECO:0007669"/>
    <property type="project" value="UniProtKB-SubCell"/>
</dbReference>
<dbReference type="RefSeq" id="WP_167191562.1">
    <property type="nucleotide sequence ID" value="NZ_JAAONZ010000022.1"/>
</dbReference>
<evidence type="ECO:0000259" key="12">
    <source>
        <dbReference type="PROSITE" id="PS51123"/>
    </source>
</evidence>
<evidence type="ECO:0000256" key="2">
    <source>
        <dbReference type="ARBA" id="ARBA00022448"/>
    </source>
</evidence>
<keyword evidence="14" id="KW-1185">Reference proteome</keyword>
<dbReference type="InterPro" id="IPR006665">
    <property type="entry name" value="OmpA-like"/>
</dbReference>
<dbReference type="AlphaFoldDB" id="A0A9E5MPH3"/>
<keyword evidence="8 10" id="KW-0472">Membrane</keyword>
<sequence>MKLNTKTLAAVVGLSCAIAAPWAASSSGRHVEIMGGGGYHVWDADREIDDAGFYGAGLGFAFNRTWTVEGWWTDADSVDLETGPAEVDATEYRLDALYHLTEGGGWRPYIVGGVGDLTYDYEGVGNQSETRLNLGVGVKRMMGSHFNIRGDIRAFNSLDEEKTDFGAQLVLSWLIGDVSGPVPLDSDGDGVPDEVDACPNTPAGAPVDATGCPLDSDGDGVFDYMDQCPGTDSRLKVDEVGCPMKLAETVSMEVDIEFDNDSSIVKPEYRDEIKKVADFMSQYEGVEVEVQGHTDSVGAAEYNQGLSERRALSVAKALESFGVSRDRINGRGYGESLPIADNSTAEGRAQNRRVIAEIKARIETMEKR</sequence>
<organism evidence="13 14">
    <name type="scientific">Pseudomaricurvus hydrocarbonicus</name>
    <dbReference type="NCBI Taxonomy" id="1470433"/>
    <lineage>
        <taxon>Bacteria</taxon>
        <taxon>Pseudomonadati</taxon>
        <taxon>Pseudomonadota</taxon>
        <taxon>Gammaproteobacteria</taxon>
        <taxon>Cellvibrionales</taxon>
        <taxon>Cellvibrionaceae</taxon>
        <taxon>Pseudomaricurvus</taxon>
    </lineage>
</organism>
<dbReference type="Pfam" id="PF13505">
    <property type="entry name" value="OMP_b-brl"/>
    <property type="match status" value="1"/>
</dbReference>
<dbReference type="InterPro" id="IPR003367">
    <property type="entry name" value="Thrombospondin_3-like_rpt"/>
</dbReference>
<reference evidence="13" key="1">
    <citation type="submission" date="2020-03" db="EMBL/GenBank/DDBJ databases">
        <authorList>
            <person name="Guo F."/>
        </authorList>
    </citation>
    <scope>NUCLEOTIDE SEQUENCE</scope>
    <source>
        <strain evidence="13">JCM 30134</strain>
    </source>
</reference>